<proteinExistence type="predicted"/>
<organism evidence="2 3">
    <name type="scientific">Meganyctiphanes norvegica</name>
    <name type="common">Northern krill</name>
    <name type="synonym">Thysanopoda norvegica</name>
    <dbReference type="NCBI Taxonomy" id="48144"/>
    <lineage>
        <taxon>Eukaryota</taxon>
        <taxon>Metazoa</taxon>
        <taxon>Ecdysozoa</taxon>
        <taxon>Arthropoda</taxon>
        <taxon>Crustacea</taxon>
        <taxon>Multicrustacea</taxon>
        <taxon>Malacostraca</taxon>
        <taxon>Eumalacostraca</taxon>
        <taxon>Eucarida</taxon>
        <taxon>Euphausiacea</taxon>
        <taxon>Euphausiidae</taxon>
        <taxon>Meganyctiphanes</taxon>
    </lineage>
</organism>
<dbReference type="AlphaFoldDB" id="A0AAV2QI27"/>
<accession>A0AAV2QI27</accession>
<comment type="caution">
    <text evidence="2">The sequence shown here is derived from an EMBL/GenBank/DDBJ whole genome shotgun (WGS) entry which is preliminary data.</text>
</comment>
<dbReference type="Proteomes" id="UP001497623">
    <property type="component" value="Unassembled WGS sequence"/>
</dbReference>
<feature type="region of interest" description="Disordered" evidence="1">
    <location>
        <begin position="1"/>
        <end position="23"/>
    </location>
</feature>
<name>A0AAV2QI27_MEGNR</name>
<sequence>MSTHDLQGKMSVHEKSKPIQSTPLTKSKYSNVAAKPDIIKHLSWGTEELKSLLTYLFTEKPARKMKARVHLTNLLENKALIHTDHISDITISHLHYYQITNAELIDFCVHEDLLAKERCFCRLSRESLAVGYGYRDGTFSFHPNCGFVSWLADTYNMKLDQDTKINISM</sequence>
<evidence type="ECO:0000256" key="1">
    <source>
        <dbReference type="SAM" id="MobiDB-lite"/>
    </source>
</evidence>
<reference evidence="2 3" key="1">
    <citation type="submission" date="2024-05" db="EMBL/GenBank/DDBJ databases">
        <authorList>
            <person name="Wallberg A."/>
        </authorList>
    </citation>
    <scope>NUCLEOTIDE SEQUENCE [LARGE SCALE GENOMIC DNA]</scope>
</reference>
<protein>
    <submittedName>
        <fullName evidence="2">Uncharacterized protein</fullName>
    </submittedName>
</protein>
<gene>
    <name evidence="2" type="ORF">MNOR_LOCUS12026</name>
</gene>
<evidence type="ECO:0000313" key="2">
    <source>
        <dbReference type="EMBL" id="CAL4082911.1"/>
    </source>
</evidence>
<dbReference type="EMBL" id="CAXKWB010006464">
    <property type="protein sequence ID" value="CAL4082911.1"/>
    <property type="molecule type" value="Genomic_DNA"/>
</dbReference>
<evidence type="ECO:0000313" key="3">
    <source>
        <dbReference type="Proteomes" id="UP001497623"/>
    </source>
</evidence>
<keyword evidence="3" id="KW-1185">Reference proteome</keyword>